<evidence type="ECO:0000256" key="14">
    <source>
        <dbReference type="SAM" id="Phobius"/>
    </source>
</evidence>
<dbReference type="GO" id="GO:0008610">
    <property type="term" value="P:lipid biosynthetic process"/>
    <property type="evidence" value="ECO:0007669"/>
    <property type="project" value="InterPro"/>
</dbReference>
<keyword evidence="18" id="KW-1185">Reference proteome</keyword>
<dbReference type="GO" id="GO:0050479">
    <property type="term" value="F:glyceryl-ether monooxygenase activity"/>
    <property type="evidence" value="ECO:0007669"/>
    <property type="project" value="UniProtKB-EC"/>
</dbReference>
<evidence type="ECO:0000256" key="10">
    <source>
        <dbReference type="ARBA" id="ARBA00038190"/>
    </source>
</evidence>
<feature type="transmembrane region" description="Helical" evidence="14">
    <location>
        <begin position="110"/>
        <end position="127"/>
    </location>
</feature>
<keyword evidence="4" id="KW-0256">Endoplasmic reticulum</keyword>
<comment type="subcellular location">
    <subcellularLocation>
        <location evidence="2">Endoplasmic reticulum membrane</location>
        <topology evidence="2">Multi-pass membrane protein</topology>
    </subcellularLocation>
</comment>
<evidence type="ECO:0000256" key="9">
    <source>
        <dbReference type="ARBA" id="ARBA00023136"/>
    </source>
</evidence>
<organism evidence="17 18">
    <name type="scientific">Aphis glycines</name>
    <name type="common">Soybean aphid</name>
    <dbReference type="NCBI Taxonomy" id="307491"/>
    <lineage>
        <taxon>Eukaryota</taxon>
        <taxon>Metazoa</taxon>
        <taxon>Ecdysozoa</taxon>
        <taxon>Arthropoda</taxon>
        <taxon>Hexapoda</taxon>
        <taxon>Insecta</taxon>
        <taxon>Pterygota</taxon>
        <taxon>Neoptera</taxon>
        <taxon>Paraneoptera</taxon>
        <taxon>Hemiptera</taxon>
        <taxon>Sternorrhyncha</taxon>
        <taxon>Aphidomorpha</taxon>
        <taxon>Aphidoidea</taxon>
        <taxon>Aphididae</taxon>
        <taxon>Aphidini</taxon>
        <taxon>Aphis</taxon>
        <taxon>Aphis</taxon>
    </lineage>
</organism>
<dbReference type="GO" id="GO:0006643">
    <property type="term" value="P:membrane lipid metabolic process"/>
    <property type="evidence" value="ECO:0007669"/>
    <property type="project" value="TreeGrafter"/>
</dbReference>
<dbReference type="AlphaFoldDB" id="A0A6G0TYX2"/>
<keyword evidence="3 14" id="KW-0812">Transmembrane</keyword>
<protein>
    <recommendedName>
        <fullName evidence="12">Alkylglycerol monooxygenase</fullName>
        <ecNumber evidence="11">1.14.16.5</ecNumber>
    </recommendedName>
</protein>
<dbReference type="Pfam" id="PF04116">
    <property type="entry name" value="FA_hydroxylase"/>
    <property type="match status" value="1"/>
</dbReference>
<sequence length="438" mass="51339">MMSFETANTTISLWDMFYLGNPHRHMYKDIKHLPHIYAQAWPYFLTMLVLENGLRLWQRKEILRLNDSITSISHAILQECAKLFYRGSEHCLYFWIYNNYKICELPWNSVAFWYFSAIAVDFCYYWMHRASHEIHIFWAQHQVHHSSEEFNVTVGIRQSVFQSLVGIVCYAPLALFVPPVLLLVHQQLSLLYQIWIHTETISTIGPLDYVLNTPAYHRVHHGSNLYCLDKNYGGVLIIWDRIFGTFQDFYPDKPITYGLVYQKNAFNPLSLQFFYNLNLYYKWNSMNGWKNKLRSVIKGPSWVPGLSWTGHDGRRASVSGCRKKYDVKISYALKSYLLVHFIAVVNGYFTLTTIPHSEINFTCKAISTFYVVWSLTSIGLMFEKSSWSKCFECSRCLTMFVHLIYLEPQSFLNALTVVVYQLLMGTSVVIWAVSCFVR</sequence>
<evidence type="ECO:0000259" key="15">
    <source>
        <dbReference type="Pfam" id="PF04116"/>
    </source>
</evidence>
<evidence type="ECO:0000256" key="6">
    <source>
        <dbReference type="ARBA" id="ARBA00023002"/>
    </source>
</evidence>
<evidence type="ECO:0000256" key="5">
    <source>
        <dbReference type="ARBA" id="ARBA00022989"/>
    </source>
</evidence>
<gene>
    <name evidence="17" type="ORF">AGLY_003664</name>
</gene>
<keyword evidence="5 14" id="KW-1133">Transmembrane helix</keyword>
<feature type="domain" description="Alkylglycerol monooxygenase C-terminal" evidence="16">
    <location>
        <begin position="333"/>
        <end position="403"/>
    </location>
</feature>
<dbReference type="PANTHER" id="PTHR21624:SF1">
    <property type="entry name" value="ALKYLGLYCEROL MONOOXYGENASE"/>
    <property type="match status" value="1"/>
</dbReference>
<evidence type="ECO:0000256" key="8">
    <source>
        <dbReference type="ARBA" id="ARBA00023098"/>
    </source>
</evidence>
<dbReference type="EMBL" id="VYZN01000012">
    <property type="protein sequence ID" value="KAE9541673.1"/>
    <property type="molecule type" value="Genomic_DNA"/>
</dbReference>
<dbReference type="Pfam" id="PF24858">
    <property type="entry name" value="AGMP_C"/>
    <property type="match status" value="1"/>
</dbReference>
<dbReference type="InterPro" id="IPR051689">
    <property type="entry name" value="Sterol_desaturase/TMEM195"/>
</dbReference>
<keyword evidence="9 14" id="KW-0472">Membrane</keyword>
<comment type="catalytic activity">
    <reaction evidence="13">
        <text>1-O-(1,2-saturated-alkyl)-sn-glycerol + (6R)-L-erythro-5,6,7,8-tetrahydrobiopterin + O2 = a 1-(1-hydroxyalkyl)-sn-glycerol + (6R)-L-erythro-6,7-dihydrobiopterin + H2O</text>
        <dbReference type="Rhea" id="RHEA:36255"/>
        <dbReference type="ChEBI" id="CHEBI:15377"/>
        <dbReference type="ChEBI" id="CHEBI:15379"/>
        <dbReference type="ChEBI" id="CHEBI:43120"/>
        <dbReference type="ChEBI" id="CHEBI:59560"/>
        <dbReference type="ChEBI" id="CHEBI:73418"/>
        <dbReference type="ChEBI" id="CHEBI:83957"/>
        <dbReference type="EC" id="1.14.16.5"/>
    </reaction>
</comment>
<evidence type="ECO:0000259" key="16">
    <source>
        <dbReference type="Pfam" id="PF24858"/>
    </source>
</evidence>
<dbReference type="Proteomes" id="UP000475862">
    <property type="component" value="Unassembled WGS sequence"/>
</dbReference>
<evidence type="ECO:0000256" key="12">
    <source>
        <dbReference type="ARBA" id="ARBA00040992"/>
    </source>
</evidence>
<keyword evidence="8" id="KW-0443">Lipid metabolism</keyword>
<evidence type="ECO:0000256" key="7">
    <source>
        <dbReference type="ARBA" id="ARBA00023004"/>
    </source>
</evidence>
<dbReference type="PANTHER" id="PTHR21624">
    <property type="entry name" value="STEROL DESATURASE-RELATED PROTEIN"/>
    <property type="match status" value="1"/>
</dbReference>
<evidence type="ECO:0000256" key="2">
    <source>
        <dbReference type="ARBA" id="ARBA00004477"/>
    </source>
</evidence>
<proteinExistence type="inferred from homology"/>
<dbReference type="InterPro" id="IPR056853">
    <property type="entry name" value="AGMP_C"/>
</dbReference>
<comment type="caution">
    <text evidence="17">The sequence shown here is derived from an EMBL/GenBank/DDBJ whole genome shotgun (WGS) entry which is preliminary data.</text>
</comment>
<evidence type="ECO:0000256" key="11">
    <source>
        <dbReference type="ARBA" id="ARBA00039026"/>
    </source>
</evidence>
<dbReference type="GO" id="GO:0005789">
    <property type="term" value="C:endoplasmic reticulum membrane"/>
    <property type="evidence" value="ECO:0007669"/>
    <property type="project" value="UniProtKB-SubCell"/>
</dbReference>
<comment type="similarity">
    <text evidence="10">Belongs to the sterol desaturase family. TMEM195 subfamily.</text>
</comment>
<feature type="transmembrane region" description="Helical" evidence="14">
    <location>
        <begin position="160"/>
        <end position="184"/>
    </location>
</feature>
<evidence type="ECO:0000256" key="3">
    <source>
        <dbReference type="ARBA" id="ARBA00022692"/>
    </source>
</evidence>
<evidence type="ECO:0000313" key="17">
    <source>
        <dbReference type="EMBL" id="KAE9541673.1"/>
    </source>
</evidence>
<name>A0A6G0TYX2_APHGL</name>
<feature type="transmembrane region" description="Helical" evidence="14">
    <location>
        <begin position="418"/>
        <end position="437"/>
    </location>
</feature>
<dbReference type="EC" id="1.14.16.5" evidence="11"/>
<keyword evidence="7" id="KW-0408">Iron</keyword>
<accession>A0A6G0TYX2</accession>
<evidence type="ECO:0000256" key="1">
    <source>
        <dbReference type="ARBA" id="ARBA00001962"/>
    </source>
</evidence>
<keyword evidence="6" id="KW-0560">Oxidoreductase</keyword>
<comment type="cofactor">
    <cofactor evidence="1">
        <name>Fe cation</name>
        <dbReference type="ChEBI" id="CHEBI:24875"/>
    </cofactor>
</comment>
<dbReference type="InterPro" id="IPR006694">
    <property type="entry name" value="Fatty_acid_hydroxylase"/>
</dbReference>
<reference evidence="17 18" key="1">
    <citation type="submission" date="2019-08" db="EMBL/GenBank/DDBJ databases">
        <title>The genome of the soybean aphid Biotype 1, its phylome, world population structure and adaptation to the North American continent.</title>
        <authorList>
            <person name="Giordano R."/>
            <person name="Donthu R.K."/>
            <person name="Hernandez A.G."/>
            <person name="Wright C.L."/>
            <person name="Zimin A.V."/>
        </authorList>
    </citation>
    <scope>NUCLEOTIDE SEQUENCE [LARGE SCALE GENOMIC DNA]</scope>
    <source>
        <tissue evidence="17">Whole aphids</tissue>
    </source>
</reference>
<dbReference type="GO" id="GO:0005506">
    <property type="term" value="F:iron ion binding"/>
    <property type="evidence" value="ECO:0007669"/>
    <property type="project" value="InterPro"/>
</dbReference>
<evidence type="ECO:0000256" key="4">
    <source>
        <dbReference type="ARBA" id="ARBA00022824"/>
    </source>
</evidence>
<feature type="transmembrane region" description="Helical" evidence="14">
    <location>
        <begin position="331"/>
        <end position="349"/>
    </location>
</feature>
<evidence type="ECO:0000313" key="18">
    <source>
        <dbReference type="Proteomes" id="UP000475862"/>
    </source>
</evidence>
<dbReference type="OrthoDB" id="6354873at2759"/>
<evidence type="ECO:0000256" key="13">
    <source>
        <dbReference type="ARBA" id="ARBA00047556"/>
    </source>
</evidence>
<feature type="domain" description="Fatty acid hydroxylase" evidence="15">
    <location>
        <begin position="115"/>
        <end position="245"/>
    </location>
</feature>